<dbReference type="GO" id="GO:0016757">
    <property type="term" value="F:glycosyltransferase activity"/>
    <property type="evidence" value="ECO:0007669"/>
    <property type="project" value="TreeGrafter"/>
</dbReference>
<dbReference type="PANTHER" id="PTHR46401">
    <property type="entry name" value="GLYCOSYLTRANSFERASE WBBK-RELATED"/>
    <property type="match status" value="1"/>
</dbReference>
<organism evidence="3 4">
    <name type="scientific">Bacteroides oleiciplenus YIT 12058</name>
    <dbReference type="NCBI Taxonomy" id="742727"/>
    <lineage>
        <taxon>Bacteria</taxon>
        <taxon>Pseudomonadati</taxon>
        <taxon>Bacteroidota</taxon>
        <taxon>Bacteroidia</taxon>
        <taxon>Bacteroidales</taxon>
        <taxon>Bacteroidaceae</taxon>
        <taxon>Bacteroides</taxon>
    </lineage>
</organism>
<dbReference type="HOGENOM" id="CLU_009583_28_3_10"/>
<dbReference type="PATRIC" id="fig|742727.4.peg.3965"/>
<keyword evidence="4" id="KW-1185">Reference proteome</keyword>
<dbReference type="SUPFAM" id="SSF53756">
    <property type="entry name" value="UDP-Glycosyltransferase/glycogen phosphorylase"/>
    <property type="match status" value="1"/>
</dbReference>
<protein>
    <recommendedName>
        <fullName evidence="2">Glycosyltransferase subfamily 4-like N-terminal domain-containing protein</fullName>
    </recommendedName>
</protein>
<evidence type="ECO:0000256" key="1">
    <source>
        <dbReference type="ARBA" id="ARBA00022679"/>
    </source>
</evidence>
<gene>
    <name evidence="3" type="ORF">HMPREF9447_03890</name>
</gene>
<dbReference type="STRING" id="742727.HMPREF9447_03890"/>
<dbReference type="InterPro" id="IPR028098">
    <property type="entry name" value="Glyco_trans_4-like_N"/>
</dbReference>
<dbReference type="Gene3D" id="3.40.50.2000">
    <property type="entry name" value="Glycogen Phosphorylase B"/>
    <property type="match status" value="2"/>
</dbReference>
<feature type="domain" description="Glycosyltransferase subfamily 4-like N-terminal" evidence="2">
    <location>
        <begin position="49"/>
        <end position="215"/>
    </location>
</feature>
<sequence length="404" mass="46432">MPTLLSINVVANSGSTGRIVEGIVEMASLKGWKCYTVYGRWANTSKSELYKVGNLYDVCIHYLLSRVFDMHGLASKRVTNKLIKKIRDIKPDIIHLHNIHGYYINYKILFDYLHSVTTPVVWTLHDCWTYTGHCAYYSNASCSKWKTGCYNCPNLNDYPAAFFDLSAKNYQLKKYCFTSVANLTIVPVSNWLANEVSQSFFLNYPMQVIHNGVDIYSFTPVLAANAQDKYQLNRKFVILGVATVWDRRKGFDDFIKLSAHLSEDEVIILVGLSKKQILNLPKNIIGIQKTENIQEMIELYSLADIFINFSTEETFGLTTIESMACGTPVIVYDVTACPEVVTEQTGFVVPPHDIHKVINIIKYVREVGKMKYYSCCREHILNNYSQYDRYEEYLSLYNRLLRES</sequence>
<dbReference type="Pfam" id="PF13439">
    <property type="entry name" value="Glyco_transf_4"/>
    <property type="match status" value="1"/>
</dbReference>
<reference evidence="3 4" key="1">
    <citation type="submission" date="2012-09" db="EMBL/GenBank/DDBJ databases">
        <title>The Genome Sequence of Bacteroides oleiciplenus YIT 12058.</title>
        <authorList>
            <consortium name="The Broad Institute Genome Sequencing Platform"/>
            <person name="Earl A."/>
            <person name="Ward D."/>
            <person name="Feldgarden M."/>
            <person name="Gevers D."/>
            <person name="Morotomi M."/>
            <person name="Walker B."/>
            <person name="Young S.K."/>
            <person name="Zeng Q."/>
            <person name="Gargeya S."/>
            <person name="Fitzgerald M."/>
            <person name="Haas B."/>
            <person name="Abouelleil A."/>
            <person name="Alvarado L."/>
            <person name="Arachchi H.M."/>
            <person name="Berlin A.M."/>
            <person name="Chapman S.B."/>
            <person name="Goldberg J."/>
            <person name="Griggs A."/>
            <person name="Gujja S."/>
            <person name="Hansen M."/>
            <person name="Howarth C."/>
            <person name="Imamovic A."/>
            <person name="Larimer J."/>
            <person name="McCowen C."/>
            <person name="Montmayeur A."/>
            <person name="Murphy C."/>
            <person name="Neiman D."/>
            <person name="Pearson M."/>
            <person name="Priest M."/>
            <person name="Roberts A."/>
            <person name="Saif S."/>
            <person name="Shea T."/>
            <person name="Sisk P."/>
            <person name="Sykes S."/>
            <person name="Wortman J."/>
            <person name="Nusbaum C."/>
            <person name="Birren B."/>
        </authorList>
    </citation>
    <scope>NUCLEOTIDE SEQUENCE [LARGE SCALE GENOMIC DNA]</scope>
    <source>
        <strain evidence="3 4">YIT 12058</strain>
    </source>
</reference>
<dbReference type="RefSeq" id="WP_009131415.1">
    <property type="nucleotide sequence ID" value="NZ_JH992943.1"/>
</dbReference>
<dbReference type="eggNOG" id="COG0438">
    <property type="taxonomic scope" value="Bacteria"/>
</dbReference>
<keyword evidence="1" id="KW-0808">Transferase</keyword>
<evidence type="ECO:0000313" key="4">
    <source>
        <dbReference type="Proteomes" id="UP000009872"/>
    </source>
</evidence>
<comment type="caution">
    <text evidence="3">The sequence shown here is derived from an EMBL/GenBank/DDBJ whole genome shotgun (WGS) entry which is preliminary data.</text>
</comment>
<dbReference type="AlphaFoldDB" id="K9E0A5"/>
<dbReference type="Proteomes" id="UP000009872">
    <property type="component" value="Unassembled WGS sequence"/>
</dbReference>
<dbReference type="OrthoDB" id="9768685at2"/>
<evidence type="ECO:0000259" key="2">
    <source>
        <dbReference type="Pfam" id="PF13439"/>
    </source>
</evidence>
<dbReference type="EMBL" id="ADLF01000016">
    <property type="protein sequence ID" value="EKU89016.1"/>
    <property type="molecule type" value="Genomic_DNA"/>
</dbReference>
<evidence type="ECO:0000313" key="3">
    <source>
        <dbReference type="EMBL" id="EKU89016.1"/>
    </source>
</evidence>
<accession>K9E0A5</accession>
<name>K9E0A5_9BACE</name>
<dbReference type="Pfam" id="PF13692">
    <property type="entry name" value="Glyco_trans_1_4"/>
    <property type="match status" value="1"/>
</dbReference>
<dbReference type="PANTHER" id="PTHR46401:SF2">
    <property type="entry name" value="GLYCOSYLTRANSFERASE WBBK-RELATED"/>
    <property type="match status" value="1"/>
</dbReference>
<proteinExistence type="predicted"/>